<evidence type="ECO:0000313" key="11">
    <source>
        <dbReference type="Proteomes" id="UP000559256"/>
    </source>
</evidence>
<evidence type="ECO:0000256" key="7">
    <source>
        <dbReference type="ARBA" id="ARBA00023128"/>
    </source>
</evidence>
<evidence type="ECO:0000256" key="2">
    <source>
        <dbReference type="ARBA" id="ARBA00005699"/>
    </source>
</evidence>
<evidence type="ECO:0000256" key="6">
    <source>
        <dbReference type="ARBA" id="ARBA00023065"/>
    </source>
</evidence>
<evidence type="ECO:0000256" key="5">
    <source>
        <dbReference type="ARBA" id="ARBA00022781"/>
    </source>
</evidence>
<comment type="subcellular location">
    <subcellularLocation>
        <location evidence="1">Mitochondrion membrane</location>
    </subcellularLocation>
</comment>
<keyword evidence="3" id="KW-0813">Transport</keyword>
<dbReference type="AlphaFoldDB" id="A0A8H5CSZ1"/>
<evidence type="ECO:0000256" key="4">
    <source>
        <dbReference type="ARBA" id="ARBA00022547"/>
    </source>
</evidence>
<reference evidence="10 11" key="1">
    <citation type="journal article" date="2020" name="ISME J.">
        <title>Uncovering the hidden diversity of litter-decomposition mechanisms in mushroom-forming fungi.</title>
        <authorList>
            <person name="Floudas D."/>
            <person name="Bentzer J."/>
            <person name="Ahren D."/>
            <person name="Johansson T."/>
            <person name="Persson P."/>
            <person name="Tunlid A."/>
        </authorList>
    </citation>
    <scope>NUCLEOTIDE SEQUENCE [LARGE SCALE GENOMIC DNA]</scope>
    <source>
        <strain evidence="10 11">CBS 291.85</strain>
    </source>
</reference>
<dbReference type="InterPro" id="IPR006808">
    <property type="entry name" value="ATP_synth_F0_gsu_mt"/>
</dbReference>
<organism evidence="10 11">
    <name type="scientific">Tetrapyrgos nigripes</name>
    <dbReference type="NCBI Taxonomy" id="182062"/>
    <lineage>
        <taxon>Eukaryota</taxon>
        <taxon>Fungi</taxon>
        <taxon>Dikarya</taxon>
        <taxon>Basidiomycota</taxon>
        <taxon>Agaricomycotina</taxon>
        <taxon>Agaricomycetes</taxon>
        <taxon>Agaricomycetidae</taxon>
        <taxon>Agaricales</taxon>
        <taxon>Marasmiineae</taxon>
        <taxon>Marasmiaceae</taxon>
        <taxon>Tetrapyrgos</taxon>
    </lineage>
</organism>
<keyword evidence="5" id="KW-0375">Hydrogen ion transport</keyword>
<sequence>MPGANVDSLALTSDSGPTVVKLIDITNGGPTANPSPTQNLAVFREICKYVYRSETSPNTATVRSTYQTMWARAINREFWSLAVRSGEIARITVYALEAYGIFKIGEIIGRRSLVRYNFN</sequence>
<dbReference type="GO" id="GO:0015078">
    <property type="term" value="F:proton transmembrane transporter activity"/>
    <property type="evidence" value="ECO:0007669"/>
    <property type="project" value="InterPro"/>
</dbReference>
<evidence type="ECO:0000313" key="10">
    <source>
        <dbReference type="EMBL" id="KAF5347481.1"/>
    </source>
</evidence>
<comment type="caution">
    <text evidence="10">The sequence shown here is derived from an EMBL/GenBank/DDBJ whole genome shotgun (WGS) entry which is preliminary data.</text>
</comment>
<dbReference type="Pfam" id="PF04718">
    <property type="entry name" value="ATP-synt_G"/>
    <property type="match status" value="1"/>
</dbReference>
<keyword evidence="6" id="KW-0406">Ion transport</keyword>
<dbReference type="GO" id="GO:0045259">
    <property type="term" value="C:proton-transporting ATP synthase complex"/>
    <property type="evidence" value="ECO:0007669"/>
    <property type="project" value="UniProtKB-KW"/>
</dbReference>
<keyword evidence="11" id="KW-1185">Reference proteome</keyword>
<dbReference type="GO" id="GO:0015986">
    <property type="term" value="P:proton motive force-driven ATP synthesis"/>
    <property type="evidence" value="ECO:0007669"/>
    <property type="project" value="InterPro"/>
</dbReference>
<dbReference type="Proteomes" id="UP000559256">
    <property type="component" value="Unassembled WGS sequence"/>
</dbReference>
<keyword evidence="9" id="KW-0066">ATP synthesis</keyword>
<keyword evidence="4" id="KW-0138">CF(0)</keyword>
<evidence type="ECO:0000256" key="1">
    <source>
        <dbReference type="ARBA" id="ARBA00004325"/>
    </source>
</evidence>
<gene>
    <name evidence="10" type="ORF">D9758_015043</name>
</gene>
<dbReference type="OrthoDB" id="437at2759"/>
<accession>A0A8H5CSZ1</accession>
<keyword evidence="8" id="KW-0472">Membrane</keyword>
<proteinExistence type="inferred from homology"/>
<dbReference type="EMBL" id="JAACJM010000094">
    <property type="protein sequence ID" value="KAF5347481.1"/>
    <property type="molecule type" value="Genomic_DNA"/>
</dbReference>
<dbReference type="GO" id="GO:0031966">
    <property type="term" value="C:mitochondrial membrane"/>
    <property type="evidence" value="ECO:0007669"/>
    <property type="project" value="UniProtKB-SubCell"/>
</dbReference>
<evidence type="ECO:0000256" key="9">
    <source>
        <dbReference type="ARBA" id="ARBA00023310"/>
    </source>
</evidence>
<keyword evidence="7" id="KW-0496">Mitochondrion</keyword>
<name>A0A8H5CSZ1_9AGAR</name>
<evidence type="ECO:0000256" key="3">
    <source>
        <dbReference type="ARBA" id="ARBA00022448"/>
    </source>
</evidence>
<evidence type="ECO:0000256" key="8">
    <source>
        <dbReference type="ARBA" id="ARBA00023136"/>
    </source>
</evidence>
<protein>
    <submittedName>
        <fullName evidence="10">Uncharacterized protein</fullName>
    </submittedName>
</protein>
<comment type="similarity">
    <text evidence="2">Belongs to the ATPase g subunit family.</text>
</comment>